<dbReference type="InterPro" id="IPR021967">
    <property type="entry name" value="Nup98_C"/>
</dbReference>
<evidence type="ECO:0000256" key="1">
    <source>
        <dbReference type="RuleBase" id="RU910737"/>
    </source>
</evidence>
<keyword evidence="1" id="KW-0228">DNA excision</keyword>
<feature type="region of interest" description="Disordered" evidence="2">
    <location>
        <begin position="21"/>
        <end position="51"/>
    </location>
</feature>
<dbReference type="AlphaFoldDB" id="A0A4T0GGM1"/>
<evidence type="ECO:0000259" key="3">
    <source>
        <dbReference type="Pfam" id="PF00867"/>
    </source>
</evidence>
<evidence type="ECO:0000256" key="2">
    <source>
        <dbReference type="SAM" id="MobiDB-lite"/>
    </source>
</evidence>
<feature type="compositionally biased region" description="Polar residues" evidence="2">
    <location>
        <begin position="153"/>
        <end position="164"/>
    </location>
</feature>
<keyword evidence="1" id="KW-0539">Nucleus</keyword>
<dbReference type="Gene3D" id="1.10.150.20">
    <property type="entry name" value="5' to 3' exonuclease, C-terminal subdomain"/>
    <property type="match status" value="1"/>
</dbReference>
<gene>
    <name evidence="5" type="ORF">E3P90_00615</name>
</gene>
<dbReference type="Gene3D" id="1.25.40.690">
    <property type="match status" value="1"/>
</dbReference>
<dbReference type="GO" id="GO:0035312">
    <property type="term" value="F:5'-3' DNA exonuclease activity"/>
    <property type="evidence" value="ECO:0007669"/>
    <property type="project" value="UniProtKB-UniRule"/>
</dbReference>
<dbReference type="PANTHER" id="PTHR11081">
    <property type="entry name" value="FLAP ENDONUCLEASE FAMILY MEMBER"/>
    <property type="match status" value="1"/>
</dbReference>
<dbReference type="Pfam" id="PF12110">
    <property type="entry name" value="Nup96"/>
    <property type="match status" value="1"/>
</dbReference>
<dbReference type="InterPro" id="IPR008918">
    <property type="entry name" value="HhH2"/>
</dbReference>
<reference evidence="5 6" key="1">
    <citation type="submission" date="2019-03" db="EMBL/GenBank/DDBJ databases">
        <title>Sequencing 23 genomes of Wallemia ichthyophaga.</title>
        <authorList>
            <person name="Gostincar C."/>
        </authorList>
    </citation>
    <scope>NUCLEOTIDE SEQUENCE [LARGE SCALE GENOMIC DNA]</scope>
    <source>
        <strain evidence="5 6">EXF-8621</strain>
    </source>
</reference>
<dbReference type="PANTHER" id="PTHR11081:SF8">
    <property type="entry name" value="EXONUCLEASE 1"/>
    <property type="match status" value="1"/>
</dbReference>
<dbReference type="Gene3D" id="3.40.50.1010">
    <property type="entry name" value="5'-nuclease"/>
    <property type="match status" value="1"/>
</dbReference>
<keyword evidence="1" id="KW-0234">DNA repair</keyword>
<comment type="subcellular location">
    <subcellularLocation>
        <location evidence="1">Nucleus</location>
    </subcellularLocation>
</comment>
<keyword evidence="1" id="KW-0540">Nuclease</keyword>
<dbReference type="GO" id="GO:0017108">
    <property type="term" value="F:5'-flap endonuclease activity"/>
    <property type="evidence" value="ECO:0007669"/>
    <property type="project" value="TreeGrafter"/>
</dbReference>
<dbReference type="GO" id="GO:0006310">
    <property type="term" value="P:DNA recombination"/>
    <property type="evidence" value="ECO:0007669"/>
    <property type="project" value="TreeGrafter"/>
</dbReference>
<dbReference type="EC" id="3.1.-.-" evidence="1"/>
<dbReference type="GO" id="GO:0046872">
    <property type="term" value="F:metal ion binding"/>
    <property type="evidence" value="ECO:0007669"/>
    <property type="project" value="UniProtKB-UniRule"/>
</dbReference>
<comment type="cofactor">
    <cofactor evidence="1">
        <name>Mg(2+)</name>
        <dbReference type="ChEBI" id="CHEBI:18420"/>
    </cofactor>
    <text evidence="1">Binds 2 magnesium ions per subunit. They probably participate in the reaction catalyzed by the enzyme. May bind an additional third magnesium ion after substrate binding.</text>
</comment>
<comment type="function">
    <text evidence="1">5'-&gt;3' double-stranded DNA exonuclease which may also possess a cryptic 3'-&gt;5' double-stranded DNA exonuclease activity. Functions in DNA mismatch repair.</text>
</comment>
<feature type="domain" description="Nuclear pore complex protein NUP96 C-terminal" evidence="4">
    <location>
        <begin position="345"/>
        <end position="663"/>
    </location>
</feature>
<comment type="caution">
    <text evidence="5">The sequence shown here is derived from an EMBL/GenBank/DDBJ whole genome shotgun (WGS) entry which is preliminary data.</text>
</comment>
<dbReference type="Pfam" id="PF00867">
    <property type="entry name" value="XPG_I"/>
    <property type="match status" value="1"/>
</dbReference>
<evidence type="ECO:0000259" key="4">
    <source>
        <dbReference type="Pfam" id="PF12110"/>
    </source>
</evidence>
<keyword evidence="1" id="KW-0227">DNA damage</keyword>
<dbReference type="GO" id="GO:0006298">
    <property type="term" value="P:mismatch repair"/>
    <property type="evidence" value="ECO:0007669"/>
    <property type="project" value="TreeGrafter"/>
</dbReference>
<dbReference type="EMBL" id="SPOF01000005">
    <property type="protein sequence ID" value="TIB16054.1"/>
    <property type="molecule type" value="Genomic_DNA"/>
</dbReference>
<dbReference type="PRINTS" id="PR00853">
    <property type="entry name" value="XPGRADSUPER"/>
</dbReference>
<proteinExistence type="inferred from homology"/>
<dbReference type="InterPro" id="IPR006086">
    <property type="entry name" value="XPG-I_dom"/>
</dbReference>
<keyword evidence="1" id="KW-0460">Magnesium</keyword>
<keyword evidence="1" id="KW-0269">Exonuclease</keyword>
<keyword evidence="1" id="KW-0267">Excision nuclease</keyword>
<evidence type="ECO:0000313" key="6">
    <source>
        <dbReference type="Proteomes" id="UP000306954"/>
    </source>
</evidence>
<sequence length="1239" mass="138948">MAKGYGLDDDSDEDIVQFDQVYQDHIDGDADAPPTLSLSLDGHGDDHGNVHSDDEVMLDDDDDDYNHLHNDSSFAFENTFDGRDRPHSDKFPATLGLQPQRVHVMQTSFFHNDDDNDVGDVDTKRGIAPPKQHLPKLVHNTQHANHTEHDTQNSDIQPTPSQSPFRPPILRKFKHTDTIFPNNAIFHDENLALGRSFRVGFDNFDQFTHISSVSPTAVSFSSFSSPTSSIQSIEKSLALQLKHTTITFDEGAEIPAATTSHTLRFASFVDTFNLDDLSHEPSYWRLGRALFDEIDVRLPDDAPDTLRNRVMAVRRKEALSQWLQSTLSQVVESEMKHTDAEPIARIFTLLSGHQIARAAHLAASNGDYKLATLITQTPGDAQYRHDLTTQLQRWKECKADAQIDGGYRKVYGLLAGVVNNLDGNSSFDAADKAEEINVSEDLDWLRCFGLRLWYATLDEEGVSEAVSAYDTAHSDEDGRFVPTAAPPIAPHFHVHSHSTSKQEPIDALYSLLKLFIDPAYTLEKALEPIGFTSSKMDWRVSWHVYTILSRVLRVRDFGRFAVGLEEEEGVTSEEHSEEEKVVQGHSQKADGLTVSYAAQVEQMGLAAWSVFILLHIELDEMREWSVKESLTRNVAGYTAADEAFLTETLLVPATWLFRAKATHAQYKGDRYAQYKLLLAAEMHSEAHAVAVDVLAPEAIIRDDLALLRRLLEPLVTESVDGWASRGKLLWEYVDVVEKVPQMVLGGARETADAAERTHLRDMYRRLPILIKSLGGVWKGDSVQYQITLCEMTERLLNMERVLRGYMSTQRESQSDVMDPFYSSTSTHLLLTEGARLGLLENESYSVLKTPDVITNLSGRWWAIRGATVAIDTTLLTQRYYYGRVPHLEALARLVHDANAANVRLIGVFDGDGRLDQKGRERERRERTRAVHRSRLAGEEARLHRLVGFEAAFKAAVESKDYTRVCGYVDSVVIPRSPAQAQQLRDLEERRVYGSVQSHREAEAYTQTHLNHLKNSTNSAITRYSKRPPNSAVYSRVKDLLGAAGVPVITVDQSPKQLHEGEALASALVLRGLADYVLSEDTDVLIYGAKLIRDGGEGGIARVFDGTQLHHALHLTHTQLIDFALLAGTDFALTVPSVGPIRALDYIRKFGSVEEVLIQNTPLKQLIVDKHALSIDAFLGELRQARKVYETLPSTPHSIQFGVYNQDAVNSILHQDKIERGTKSWGEDDHHYKHLKEWGM</sequence>
<feature type="domain" description="XPG-I" evidence="3">
    <location>
        <begin position="1058"/>
        <end position="1129"/>
    </location>
</feature>
<evidence type="ECO:0000313" key="5">
    <source>
        <dbReference type="EMBL" id="TIB16054.1"/>
    </source>
</evidence>
<organism evidence="5 6">
    <name type="scientific">Wallemia ichthyophaga</name>
    <dbReference type="NCBI Taxonomy" id="245174"/>
    <lineage>
        <taxon>Eukaryota</taxon>
        <taxon>Fungi</taxon>
        <taxon>Dikarya</taxon>
        <taxon>Basidiomycota</taxon>
        <taxon>Wallemiomycotina</taxon>
        <taxon>Wallemiomycetes</taxon>
        <taxon>Wallemiales</taxon>
        <taxon>Wallemiaceae</taxon>
        <taxon>Wallemia</taxon>
    </lineage>
</organism>
<dbReference type="Proteomes" id="UP000306954">
    <property type="component" value="Unassembled WGS sequence"/>
</dbReference>
<dbReference type="GO" id="GO:0005634">
    <property type="term" value="C:nucleus"/>
    <property type="evidence" value="ECO:0007669"/>
    <property type="project" value="UniProtKB-SubCell"/>
</dbReference>
<dbReference type="SUPFAM" id="SSF88723">
    <property type="entry name" value="PIN domain-like"/>
    <property type="match status" value="1"/>
</dbReference>
<accession>A0A4T0GGM1</accession>
<dbReference type="InterPro" id="IPR006084">
    <property type="entry name" value="XPG/Rad2"/>
</dbReference>
<dbReference type="CDD" id="cd09897">
    <property type="entry name" value="H3TH_FEN1-XPG-like"/>
    <property type="match status" value="1"/>
</dbReference>
<dbReference type="SUPFAM" id="SSF47807">
    <property type="entry name" value="5' to 3' exonuclease, C-terminal subdomain"/>
    <property type="match status" value="1"/>
</dbReference>
<name>A0A4T0GGM1_WALIC</name>
<protein>
    <recommendedName>
        <fullName evidence="1">Exonuclease 1</fullName>
        <ecNumber evidence="1">3.1.-.-</ecNumber>
    </recommendedName>
</protein>
<keyword evidence="1" id="KW-0378">Hydrolase</keyword>
<dbReference type="InterPro" id="IPR036279">
    <property type="entry name" value="5-3_exonuclease_C_sf"/>
</dbReference>
<feature type="region of interest" description="Disordered" evidence="2">
    <location>
        <begin position="146"/>
        <end position="166"/>
    </location>
</feature>
<keyword evidence="1" id="KW-0238">DNA-binding</keyword>
<feature type="compositionally biased region" description="Basic and acidic residues" evidence="2">
    <location>
        <begin position="42"/>
        <end position="51"/>
    </location>
</feature>
<keyword evidence="1" id="KW-0479">Metal-binding</keyword>
<comment type="similarity">
    <text evidence="1">Belongs to the XPG/RAD2 endonuclease family. EXO1 subfamily.</text>
</comment>
<dbReference type="SMART" id="SM00279">
    <property type="entry name" value="HhH2"/>
    <property type="match status" value="1"/>
</dbReference>
<dbReference type="GO" id="GO:0003677">
    <property type="term" value="F:DNA binding"/>
    <property type="evidence" value="ECO:0007669"/>
    <property type="project" value="UniProtKB-UniRule"/>
</dbReference>
<dbReference type="InterPro" id="IPR029060">
    <property type="entry name" value="PIN-like_dom_sf"/>
</dbReference>